<name>A0A9X6WIU3_BACTU</name>
<comment type="caution">
    <text evidence="2">The sequence shown here is derived from an EMBL/GenBank/DDBJ whole genome shotgun (WGS) entry which is preliminary data.</text>
</comment>
<protein>
    <submittedName>
        <fullName evidence="2">Uncharacterized protein</fullName>
    </submittedName>
</protein>
<feature type="coiled-coil region" evidence="1">
    <location>
        <begin position="53"/>
        <end position="127"/>
    </location>
</feature>
<accession>A0A9X6WIU3</accession>
<organism evidence="2 3">
    <name type="scientific">Bacillus thuringiensis</name>
    <dbReference type="NCBI Taxonomy" id="1428"/>
    <lineage>
        <taxon>Bacteria</taxon>
        <taxon>Bacillati</taxon>
        <taxon>Bacillota</taxon>
        <taxon>Bacilli</taxon>
        <taxon>Bacillales</taxon>
        <taxon>Bacillaceae</taxon>
        <taxon>Bacillus</taxon>
        <taxon>Bacillus cereus group</taxon>
    </lineage>
</organism>
<dbReference type="RefSeq" id="WP_098517501.1">
    <property type="nucleotide sequence ID" value="NZ_NUVX01000070.1"/>
</dbReference>
<dbReference type="EMBL" id="NUVX01000070">
    <property type="protein sequence ID" value="PFJ31044.1"/>
    <property type="molecule type" value="Genomic_DNA"/>
</dbReference>
<keyword evidence="1" id="KW-0175">Coiled coil</keyword>
<evidence type="ECO:0000256" key="1">
    <source>
        <dbReference type="SAM" id="Coils"/>
    </source>
</evidence>
<gene>
    <name evidence="2" type="ORF">COJ15_30395</name>
</gene>
<dbReference type="Proteomes" id="UP000224003">
    <property type="component" value="Unassembled WGS sequence"/>
</dbReference>
<evidence type="ECO:0000313" key="2">
    <source>
        <dbReference type="EMBL" id="PFJ31044.1"/>
    </source>
</evidence>
<proteinExistence type="predicted"/>
<feature type="coiled-coil region" evidence="1">
    <location>
        <begin position="154"/>
        <end position="181"/>
    </location>
</feature>
<reference evidence="2 3" key="1">
    <citation type="submission" date="2017-09" db="EMBL/GenBank/DDBJ databases">
        <title>Large-scale bioinformatics analysis of Bacillus genomes uncovers conserved roles of natural products in bacterial physiology.</title>
        <authorList>
            <consortium name="Agbiome Team Llc"/>
            <person name="Bleich R.M."/>
            <person name="Grubbs K.J."/>
            <person name="Santa Maria K.C."/>
            <person name="Allen S.E."/>
            <person name="Farag S."/>
            <person name="Shank E.A."/>
            <person name="Bowers A."/>
        </authorList>
    </citation>
    <scope>NUCLEOTIDE SEQUENCE [LARGE SCALE GENOMIC DNA]</scope>
    <source>
        <strain evidence="2 3">AFS085496</strain>
    </source>
</reference>
<dbReference type="AlphaFoldDB" id="A0A9X6WIU3"/>
<sequence length="209" mass="24856">MEKDKNLELMSQEFNPQYDLIKAEDVKLFMTNLPKTPDKEMVKRLLLELPQQITFLDNQAVEFKKEIKDAKTAAKAKKNLLEIEKSEIRKIEIEKFSKEHELYMSRTQELMREIMNSDEQNASLKKAYLQEVARAIKPERPTRADLDDIANIKTKHLQEDIDELEKRISDYQFELDLLAIKKDFYNNMWITVRAYKGIIVEEMRMLSEH</sequence>
<evidence type="ECO:0000313" key="3">
    <source>
        <dbReference type="Proteomes" id="UP000224003"/>
    </source>
</evidence>